<sequence length="273" mass="30506">MLSDILCGLENVHGANIIHKDFHSGNIFIKNQPGSAVSVVIGDFGISKSALEDDDNEIYGIIPYVAPEVLQGQKYTKASDIYGFGMIMWELMTGRRPFWDKPHDTDLILEICDGLRPPIVTNAPKGYIKLMKECCHSDPNKRPTVINITLKVSLMLLGDKYNSVKITKSSDIGPITTNNPGAIYKSRSLSAMIKSAESTRNLKTQSSLYYDPSNTKEGKRKFDSKLIGDIEDDVKDKGIKKIKLSKNKDYLTRELEFDIVKDINSSNTNNHCK</sequence>
<dbReference type="Proteomes" id="UP000265703">
    <property type="component" value="Unassembled WGS sequence"/>
</dbReference>
<name>A0A397SJI8_9GLOM</name>
<evidence type="ECO:0000313" key="2">
    <source>
        <dbReference type="EMBL" id="RIA85059.1"/>
    </source>
</evidence>
<dbReference type="PANTHER" id="PTHR23257:SF963">
    <property type="entry name" value="AT08303P"/>
    <property type="match status" value="1"/>
</dbReference>
<proteinExistence type="predicted"/>
<dbReference type="InterPro" id="IPR011009">
    <property type="entry name" value="Kinase-like_dom_sf"/>
</dbReference>
<dbReference type="OrthoDB" id="4062651at2759"/>
<evidence type="ECO:0000313" key="3">
    <source>
        <dbReference type="Proteomes" id="UP000265703"/>
    </source>
</evidence>
<dbReference type="InterPro" id="IPR000719">
    <property type="entry name" value="Prot_kinase_dom"/>
</dbReference>
<gene>
    <name evidence="2" type="ORF">C1645_727897</name>
</gene>
<reference evidence="2 3" key="1">
    <citation type="submission" date="2018-06" db="EMBL/GenBank/DDBJ databases">
        <title>Comparative genomics reveals the genomic features of Rhizophagus irregularis, R. cerebriforme, R. diaphanum and Gigaspora rosea, and their symbiotic lifestyle signature.</title>
        <authorList>
            <person name="Morin E."/>
            <person name="San Clemente H."/>
            <person name="Chen E.C.H."/>
            <person name="De La Providencia I."/>
            <person name="Hainaut M."/>
            <person name="Kuo A."/>
            <person name="Kohler A."/>
            <person name="Murat C."/>
            <person name="Tang N."/>
            <person name="Roy S."/>
            <person name="Loubradou J."/>
            <person name="Henrissat B."/>
            <person name="Grigoriev I.V."/>
            <person name="Corradi N."/>
            <person name="Roux C."/>
            <person name="Martin F.M."/>
        </authorList>
    </citation>
    <scope>NUCLEOTIDE SEQUENCE [LARGE SCALE GENOMIC DNA]</scope>
    <source>
        <strain evidence="2 3">DAOM 227022</strain>
    </source>
</reference>
<organism evidence="2 3">
    <name type="scientific">Glomus cerebriforme</name>
    <dbReference type="NCBI Taxonomy" id="658196"/>
    <lineage>
        <taxon>Eukaryota</taxon>
        <taxon>Fungi</taxon>
        <taxon>Fungi incertae sedis</taxon>
        <taxon>Mucoromycota</taxon>
        <taxon>Glomeromycotina</taxon>
        <taxon>Glomeromycetes</taxon>
        <taxon>Glomerales</taxon>
        <taxon>Glomeraceae</taxon>
        <taxon>Glomus</taxon>
    </lineage>
</organism>
<dbReference type="InterPro" id="IPR050167">
    <property type="entry name" value="Ser_Thr_protein_kinase"/>
</dbReference>
<dbReference type="Pfam" id="PF00069">
    <property type="entry name" value="Pkinase"/>
    <property type="match status" value="1"/>
</dbReference>
<feature type="domain" description="Protein kinase" evidence="1">
    <location>
        <begin position="1"/>
        <end position="156"/>
    </location>
</feature>
<dbReference type="Gene3D" id="1.10.510.10">
    <property type="entry name" value="Transferase(Phosphotransferase) domain 1"/>
    <property type="match status" value="1"/>
</dbReference>
<accession>A0A397SJI8</accession>
<evidence type="ECO:0000259" key="1">
    <source>
        <dbReference type="PROSITE" id="PS50011"/>
    </source>
</evidence>
<dbReference type="SUPFAM" id="SSF56112">
    <property type="entry name" value="Protein kinase-like (PK-like)"/>
    <property type="match status" value="1"/>
</dbReference>
<protein>
    <submittedName>
        <fullName evidence="2">Kinase-like domain-containing protein</fullName>
    </submittedName>
</protein>
<dbReference type="PANTHER" id="PTHR23257">
    <property type="entry name" value="SERINE-THREONINE PROTEIN KINASE"/>
    <property type="match status" value="1"/>
</dbReference>
<keyword evidence="3" id="KW-1185">Reference proteome</keyword>
<dbReference type="PROSITE" id="PS50011">
    <property type="entry name" value="PROTEIN_KINASE_DOM"/>
    <property type="match status" value="1"/>
</dbReference>
<keyword evidence="2" id="KW-0808">Transferase</keyword>
<dbReference type="GO" id="GO:0005737">
    <property type="term" value="C:cytoplasm"/>
    <property type="evidence" value="ECO:0007669"/>
    <property type="project" value="TreeGrafter"/>
</dbReference>
<dbReference type="GO" id="GO:0004672">
    <property type="term" value="F:protein kinase activity"/>
    <property type="evidence" value="ECO:0007669"/>
    <property type="project" value="InterPro"/>
</dbReference>
<dbReference type="EMBL" id="QKYT01000450">
    <property type="protein sequence ID" value="RIA85059.1"/>
    <property type="molecule type" value="Genomic_DNA"/>
</dbReference>
<dbReference type="STRING" id="658196.A0A397SJI8"/>
<comment type="caution">
    <text evidence="2">The sequence shown here is derived from an EMBL/GenBank/DDBJ whole genome shotgun (WGS) entry which is preliminary data.</text>
</comment>
<dbReference type="GO" id="GO:0007165">
    <property type="term" value="P:signal transduction"/>
    <property type="evidence" value="ECO:0007669"/>
    <property type="project" value="TreeGrafter"/>
</dbReference>
<dbReference type="AlphaFoldDB" id="A0A397SJI8"/>
<dbReference type="GO" id="GO:0005524">
    <property type="term" value="F:ATP binding"/>
    <property type="evidence" value="ECO:0007669"/>
    <property type="project" value="InterPro"/>
</dbReference>
<keyword evidence="2" id="KW-0418">Kinase</keyword>